<name>A0A914S2V5_PAREQ</name>
<dbReference type="GO" id="GO:0007165">
    <property type="term" value="P:signal transduction"/>
    <property type="evidence" value="ECO:0007669"/>
    <property type="project" value="InterPro"/>
</dbReference>
<sequence>MYYIIFMHSTCAIHHVFLFQWPLFRLTQLQKYDSQLRKLYKQEVIDTVIKYER</sequence>
<dbReference type="InterPro" id="IPR011524">
    <property type="entry name" value="SARAH_dom"/>
</dbReference>
<evidence type="ECO:0000313" key="2">
    <source>
        <dbReference type="Proteomes" id="UP000887564"/>
    </source>
</evidence>
<organism evidence="2 3">
    <name type="scientific">Parascaris equorum</name>
    <name type="common">Equine roundworm</name>
    <dbReference type="NCBI Taxonomy" id="6256"/>
    <lineage>
        <taxon>Eukaryota</taxon>
        <taxon>Metazoa</taxon>
        <taxon>Ecdysozoa</taxon>
        <taxon>Nematoda</taxon>
        <taxon>Chromadorea</taxon>
        <taxon>Rhabditida</taxon>
        <taxon>Spirurina</taxon>
        <taxon>Ascaridomorpha</taxon>
        <taxon>Ascaridoidea</taxon>
        <taxon>Ascarididae</taxon>
        <taxon>Parascaris</taxon>
    </lineage>
</organism>
<proteinExistence type="predicted"/>
<dbReference type="Proteomes" id="UP000887564">
    <property type="component" value="Unplaced"/>
</dbReference>
<reference evidence="3" key="1">
    <citation type="submission" date="2022-11" db="UniProtKB">
        <authorList>
            <consortium name="WormBaseParasite"/>
        </authorList>
    </citation>
    <scope>IDENTIFICATION</scope>
</reference>
<evidence type="ECO:0000259" key="1">
    <source>
        <dbReference type="PROSITE" id="PS50951"/>
    </source>
</evidence>
<feature type="domain" description="SARAH" evidence="1">
    <location>
        <begin position="18"/>
        <end position="53"/>
    </location>
</feature>
<dbReference type="PROSITE" id="PS50951">
    <property type="entry name" value="SARAH"/>
    <property type="match status" value="1"/>
</dbReference>
<evidence type="ECO:0000313" key="3">
    <source>
        <dbReference type="WBParaSite" id="PEQ_0001292801-mRNA-1"/>
    </source>
</evidence>
<dbReference type="AlphaFoldDB" id="A0A914S2V5"/>
<keyword evidence="2" id="KW-1185">Reference proteome</keyword>
<accession>A0A914S2V5</accession>
<protein>
    <submittedName>
        <fullName evidence="3">SARAH domain-containing protein</fullName>
    </submittedName>
</protein>
<dbReference type="WBParaSite" id="PEQ_0001292801-mRNA-1">
    <property type="protein sequence ID" value="PEQ_0001292801-mRNA-1"/>
    <property type="gene ID" value="PEQ_0001292801"/>
</dbReference>